<reference evidence="3 4" key="1">
    <citation type="submission" date="2024-05" db="EMBL/GenBank/DDBJ databases">
        <title>A draft genome resource for the thread blight pathogen Marasmius tenuissimus strain MS-2.</title>
        <authorList>
            <person name="Yulfo-Soto G.E."/>
            <person name="Baruah I.K."/>
            <person name="Amoako-Attah I."/>
            <person name="Bukari Y."/>
            <person name="Meinhardt L.W."/>
            <person name="Bailey B.A."/>
            <person name="Cohen S.P."/>
        </authorList>
    </citation>
    <scope>NUCLEOTIDE SEQUENCE [LARGE SCALE GENOMIC DNA]</scope>
    <source>
        <strain evidence="3 4">MS-2</strain>
    </source>
</reference>
<feature type="transmembrane region" description="Helical" evidence="2">
    <location>
        <begin position="195"/>
        <end position="213"/>
    </location>
</feature>
<feature type="transmembrane region" description="Helical" evidence="2">
    <location>
        <begin position="29"/>
        <end position="47"/>
    </location>
</feature>
<organism evidence="3 4">
    <name type="scientific">Marasmius tenuissimus</name>
    <dbReference type="NCBI Taxonomy" id="585030"/>
    <lineage>
        <taxon>Eukaryota</taxon>
        <taxon>Fungi</taxon>
        <taxon>Dikarya</taxon>
        <taxon>Basidiomycota</taxon>
        <taxon>Agaricomycotina</taxon>
        <taxon>Agaricomycetes</taxon>
        <taxon>Agaricomycetidae</taxon>
        <taxon>Agaricales</taxon>
        <taxon>Marasmiineae</taxon>
        <taxon>Marasmiaceae</taxon>
        <taxon>Marasmius</taxon>
    </lineage>
</organism>
<feature type="compositionally biased region" description="Basic and acidic residues" evidence="1">
    <location>
        <begin position="374"/>
        <end position="397"/>
    </location>
</feature>
<feature type="transmembrane region" description="Helical" evidence="2">
    <location>
        <begin position="233"/>
        <end position="252"/>
    </location>
</feature>
<evidence type="ECO:0000313" key="4">
    <source>
        <dbReference type="Proteomes" id="UP001437256"/>
    </source>
</evidence>
<accession>A0ABR2Z8E3</accession>
<protein>
    <submittedName>
        <fullName evidence="3">Uncharacterized protein</fullName>
    </submittedName>
</protein>
<feature type="compositionally biased region" description="Basic and acidic residues" evidence="1">
    <location>
        <begin position="410"/>
        <end position="430"/>
    </location>
</feature>
<name>A0ABR2Z8E3_9AGAR</name>
<dbReference type="Proteomes" id="UP001437256">
    <property type="component" value="Unassembled WGS sequence"/>
</dbReference>
<feature type="transmembrane region" description="Helical" evidence="2">
    <location>
        <begin position="272"/>
        <end position="295"/>
    </location>
</feature>
<comment type="caution">
    <text evidence="3">The sequence shown here is derived from an EMBL/GenBank/DDBJ whole genome shotgun (WGS) entry which is preliminary data.</text>
</comment>
<keyword evidence="2" id="KW-0812">Transmembrane</keyword>
<evidence type="ECO:0000313" key="3">
    <source>
        <dbReference type="EMBL" id="KAL0057962.1"/>
    </source>
</evidence>
<keyword evidence="4" id="KW-1185">Reference proteome</keyword>
<gene>
    <name evidence="3" type="ORF">AAF712_015371</name>
</gene>
<dbReference type="EMBL" id="JBBXMP010000396">
    <property type="protein sequence ID" value="KAL0057962.1"/>
    <property type="molecule type" value="Genomic_DNA"/>
</dbReference>
<evidence type="ECO:0000256" key="2">
    <source>
        <dbReference type="SAM" id="Phobius"/>
    </source>
</evidence>
<sequence length="454" mass="49952">MDSGTIQNQTADKIGHDAYFALIKMQSVGLAYGLYVPITVAALHITWRQHVRRQVKHTPTRWLLGLFALIFFATTAWFSIVVSQQYLKFQYIFRPVNGNIPSLKDRQQVVELLYEKLFSVTPFCQGINFLAADSIIVWRALSLWPEKRYLRYIFGFWIFASASIALANGFNTLAINLRAAGNATKVDGWQKLDSSSMLVSLSINVAATTLILVKVWQTRQMWGKKNLGGSKPYRILISLIECGLLFCAIQAINASVSLNNGNSSSLGSLAMFVQSYAVMSPILAGMYPSIVLLIVRPQSAINGGTDVFIFENTIPKFEPDRFNLTPHDHGNDANGHIFTSVIGFTSQASDLESGNETSATLSRADPSKGHSGSHRGEESTRGAASDKDYDSIEDSDRQGNPPRRGHHGDRHPSNDCHRSLPVETSPRKECYVSSSSTVATEDSIIVVKGAVVSA</sequence>
<keyword evidence="2" id="KW-0472">Membrane</keyword>
<feature type="compositionally biased region" description="Polar residues" evidence="1">
    <location>
        <begin position="349"/>
        <end position="361"/>
    </location>
</feature>
<feature type="region of interest" description="Disordered" evidence="1">
    <location>
        <begin position="349"/>
        <end position="438"/>
    </location>
</feature>
<proteinExistence type="predicted"/>
<feature type="transmembrane region" description="Helical" evidence="2">
    <location>
        <begin position="153"/>
        <end position="175"/>
    </location>
</feature>
<keyword evidence="2" id="KW-1133">Transmembrane helix</keyword>
<evidence type="ECO:0000256" key="1">
    <source>
        <dbReference type="SAM" id="MobiDB-lite"/>
    </source>
</evidence>
<feature type="transmembrane region" description="Helical" evidence="2">
    <location>
        <begin position="59"/>
        <end position="80"/>
    </location>
</feature>